<dbReference type="RefSeq" id="WP_004625917.1">
    <property type="nucleotide sequence ID" value="NZ_AORV01000035.1"/>
</dbReference>
<organism evidence="1 2">
    <name type="scientific">Ruminiclostridium cellobioparum subsp. termitidis CT1112</name>
    <dbReference type="NCBI Taxonomy" id="1195236"/>
    <lineage>
        <taxon>Bacteria</taxon>
        <taxon>Bacillati</taxon>
        <taxon>Bacillota</taxon>
        <taxon>Clostridia</taxon>
        <taxon>Eubacteriales</taxon>
        <taxon>Oscillospiraceae</taxon>
        <taxon>Ruminiclostridium</taxon>
    </lineage>
</organism>
<evidence type="ECO:0000313" key="1">
    <source>
        <dbReference type="EMBL" id="EMS71582.1"/>
    </source>
</evidence>
<sequence length="424" mass="48559">MDRWFKIDNAGKIFRSVSKESNTSIFRISMIMNEPVEKELLQKALDTVLVRFPTLSVKLQKGVFWDYLNQNNQKLLVQREEQYPCCPLKADENNGFLLRVLYYNCRIALEVFHSLTDGTGAVEFLKTLVYQYLCLAGKEIENEGLILDPDELPNKYEMEDSFDKYYQSMPARRVTETKAFHIKGTPLEPFGNNVIHGVMSSSLLNSIAKQKGSTITEYLTSALIYSIYTGSMQFGIYKEPIRVTIPVNLRRIFPSRTLRNFFTVVNVGVEPSEELCFETVLEKVSSQLRDKLQKDNLYSVMVSNVKLEKLLVARFIPVFIKNMAMRYGFENFGENSKTITLSNIGSIKLPGSMCKFVDRGEVIIYPTFKSPVNCGVCTVNDSLTVTFSRTILEADIIRCFFSFLSRESGLEIKVYSNNWGKVYE</sequence>
<dbReference type="PATRIC" id="fig|1195236.3.peg.2846"/>
<gene>
    <name evidence="1" type="ORF">CTER_2526</name>
</gene>
<keyword evidence="2" id="KW-1185">Reference proteome</keyword>
<accession>S0FIQ6</accession>
<name>S0FIQ6_RUMCE</name>
<comment type="caution">
    <text evidence="1">The sequence shown here is derived from an EMBL/GenBank/DDBJ whole genome shotgun (WGS) entry which is preliminary data.</text>
</comment>
<dbReference type="eggNOG" id="COG4908">
    <property type="taxonomic scope" value="Bacteria"/>
</dbReference>
<protein>
    <submittedName>
        <fullName evidence="1">Putative NRPS condensation (Elongation) domain containing protein</fullName>
    </submittedName>
</protein>
<dbReference type="Proteomes" id="UP000014155">
    <property type="component" value="Unassembled WGS sequence"/>
</dbReference>
<proteinExistence type="predicted"/>
<dbReference type="AlphaFoldDB" id="S0FIQ6"/>
<evidence type="ECO:0000313" key="2">
    <source>
        <dbReference type="Proteomes" id="UP000014155"/>
    </source>
</evidence>
<reference evidence="1 2" key="1">
    <citation type="journal article" date="2013" name="Genome Announc.">
        <title>Draft Genome Sequence of the Cellulolytic, Mesophilic, Anaerobic Bacterium Clostridium termitidis Strain CT1112 (DSM 5398).</title>
        <authorList>
            <person name="Lal S."/>
            <person name="Ramachandran U."/>
            <person name="Zhang X."/>
            <person name="Munir R."/>
            <person name="Sparling R."/>
            <person name="Levin D.B."/>
        </authorList>
    </citation>
    <scope>NUCLEOTIDE SEQUENCE [LARGE SCALE GENOMIC DNA]</scope>
    <source>
        <strain evidence="1 2">CT1112</strain>
    </source>
</reference>
<dbReference type="EMBL" id="AORV01000035">
    <property type="protein sequence ID" value="EMS71582.1"/>
    <property type="molecule type" value="Genomic_DNA"/>
</dbReference>
<dbReference type="STRING" id="1195236.CTER_2526"/>